<evidence type="ECO:0000259" key="1">
    <source>
        <dbReference type="SMART" id="SM00829"/>
    </source>
</evidence>
<reference evidence="2 3" key="1">
    <citation type="journal article" date="2021" name="Nat. Commun.">
        <title>Genetic determinants of endophytism in the Arabidopsis root mycobiome.</title>
        <authorList>
            <person name="Mesny F."/>
            <person name="Miyauchi S."/>
            <person name="Thiergart T."/>
            <person name="Pickel B."/>
            <person name="Atanasova L."/>
            <person name="Karlsson M."/>
            <person name="Huettel B."/>
            <person name="Barry K.W."/>
            <person name="Haridas S."/>
            <person name="Chen C."/>
            <person name="Bauer D."/>
            <person name="Andreopoulos W."/>
            <person name="Pangilinan J."/>
            <person name="LaButti K."/>
            <person name="Riley R."/>
            <person name="Lipzen A."/>
            <person name="Clum A."/>
            <person name="Drula E."/>
            <person name="Henrissat B."/>
            <person name="Kohler A."/>
            <person name="Grigoriev I.V."/>
            <person name="Martin F.M."/>
            <person name="Hacquard S."/>
        </authorList>
    </citation>
    <scope>NUCLEOTIDE SEQUENCE [LARGE SCALE GENOMIC DNA]</scope>
    <source>
        <strain evidence="2 3">MPI-CAGE-CH-0241</strain>
    </source>
</reference>
<dbReference type="OrthoDB" id="3509362at2759"/>
<gene>
    <name evidence="2" type="ORF">B0T10DRAFT_558649</name>
</gene>
<organism evidence="2 3">
    <name type="scientific">Thelonectria olida</name>
    <dbReference type="NCBI Taxonomy" id="1576542"/>
    <lineage>
        <taxon>Eukaryota</taxon>
        <taxon>Fungi</taxon>
        <taxon>Dikarya</taxon>
        <taxon>Ascomycota</taxon>
        <taxon>Pezizomycotina</taxon>
        <taxon>Sordariomycetes</taxon>
        <taxon>Hypocreomycetidae</taxon>
        <taxon>Hypocreales</taxon>
        <taxon>Nectriaceae</taxon>
        <taxon>Thelonectria</taxon>
    </lineage>
</organism>
<name>A0A9P8WBH9_9HYPO</name>
<keyword evidence="3" id="KW-1185">Reference proteome</keyword>
<dbReference type="InterPro" id="IPR020843">
    <property type="entry name" value="ER"/>
</dbReference>
<dbReference type="SMART" id="SM00829">
    <property type="entry name" value="PKS_ER"/>
    <property type="match status" value="1"/>
</dbReference>
<dbReference type="Proteomes" id="UP000777438">
    <property type="component" value="Unassembled WGS sequence"/>
</dbReference>
<dbReference type="Pfam" id="PF13602">
    <property type="entry name" value="ADH_zinc_N_2"/>
    <property type="match status" value="1"/>
</dbReference>
<dbReference type="PANTHER" id="PTHR11695:SF294">
    <property type="entry name" value="RETICULON-4-INTERACTING PROTEIN 1, MITOCHONDRIAL"/>
    <property type="match status" value="1"/>
</dbReference>
<dbReference type="Gene3D" id="3.90.180.10">
    <property type="entry name" value="Medium-chain alcohol dehydrogenases, catalytic domain"/>
    <property type="match status" value="1"/>
</dbReference>
<sequence length="353" mass="36537">MSTSTVEVPPTMHAWNFSTAGHPASVLSLNPSFPTPHPPTGSQLLICISHAALSSAGFNLMRDVPSPFRTNTIPEIDFSGRVVSMGPSAPASFSPGTPVFGTVSKSASVLSGVGTLAEYVMVDADCVAVKPSIMSFAEVAGLSSLGQVALEMVKRGQVKEGTRALVNGGSGGVGMVAVQLVKALGGYVVTTCSGQNVDLVRGLGADEVLDYTSLGSLPGHLAEAYGSHQFDVILDTVGSQPLYKSSPKYLKVAGPFINVGTVEVKSQVGSILRWATNANLPAMLGGVPRKYIMFSAPLSGAGAKALAAFVADGKLKIIVDSTFALEEAIKAYERSTSRKPSGKVVIRIGDHDT</sequence>
<accession>A0A9P8WBH9</accession>
<dbReference type="SUPFAM" id="SSF51735">
    <property type="entry name" value="NAD(P)-binding Rossmann-fold domains"/>
    <property type="match status" value="1"/>
</dbReference>
<evidence type="ECO:0000313" key="3">
    <source>
        <dbReference type="Proteomes" id="UP000777438"/>
    </source>
</evidence>
<dbReference type="InterPro" id="IPR013154">
    <property type="entry name" value="ADH-like_N"/>
</dbReference>
<dbReference type="GO" id="GO:0016491">
    <property type="term" value="F:oxidoreductase activity"/>
    <property type="evidence" value="ECO:0007669"/>
    <property type="project" value="InterPro"/>
</dbReference>
<dbReference type="EMBL" id="JAGPYM010000005">
    <property type="protein sequence ID" value="KAH6894522.1"/>
    <property type="molecule type" value="Genomic_DNA"/>
</dbReference>
<protein>
    <recommendedName>
        <fullName evidence="1">Enoyl reductase (ER) domain-containing protein</fullName>
    </recommendedName>
</protein>
<dbReference type="Gene3D" id="3.40.50.720">
    <property type="entry name" value="NAD(P)-binding Rossmann-like Domain"/>
    <property type="match status" value="1"/>
</dbReference>
<dbReference type="SUPFAM" id="SSF50129">
    <property type="entry name" value="GroES-like"/>
    <property type="match status" value="1"/>
</dbReference>
<proteinExistence type="predicted"/>
<dbReference type="CDD" id="cd08267">
    <property type="entry name" value="MDR1"/>
    <property type="match status" value="1"/>
</dbReference>
<dbReference type="InterPro" id="IPR011032">
    <property type="entry name" value="GroES-like_sf"/>
</dbReference>
<dbReference type="InterPro" id="IPR036291">
    <property type="entry name" value="NAD(P)-bd_dom_sf"/>
</dbReference>
<feature type="domain" description="Enoyl reductase (ER)" evidence="1">
    <location>
        <begin position="24"/>
        <end position="346"/>
    </location>
</feature>
<dbReference type="Pfam" id="PF08240">
    <property type="entry name" value="ADH_N"/>
    <property type="match status" value="1"/>
</dbReference>
<comment type="caution">
    <text evidence="2">The sequence shown here is derived from an EMBL/GenBank/DDBJ whole genome shotgun (WGS) entry which is preliminary data.</text>
</comment>
<dbReference type="AlphaFoldDB" id="A0A9P8WBH9"/>
<evidence type="ECO:0000313" key="2">
    <source>
        <dbReference type="EMBL" id="KAH6894522.1"/>
    </source>
</evidence>
<dbReference type="PANTHER" id="PTHR11695">
    <property type="entry name" value="ALCOHOL DEHYDROGENASE RELATED"/>
    <property type="match status" value="1"/>
</dbReference>
<dbReference type="InterPro" id="IPR050700">
    <property type="entry name" value="YIM1/Zinc_Alcohol_DH_Fams"/>
</dbReference>